<accession>A0A7M7KPD5</accession>
<keyword evidence="8" id="KW-1185">Reference proteome</keyword>
<name>A0A7M7KPD5_VARDE</name>
<organism evidence="7 8">
    <name type="scientific">Varroa destructor</name>
    <name type="common">Honeybee mite</name>
    <dbReference type="NCBI Taxonomy" id="109461"/>
    <lineage>
        <taxon>Eukaryota</taxon>
        <taxon>Metazoa</taxon>
        <taxon>Ecdysozoa</taxon>
        <taxon>Arthropoda</taxon>
        <taxon>Chelicerata</taxon>
        <taxon>Arachnida</taxon>
        <taxon>Acari</taxon>
        <taxon>Parasitiformes</taxon>
        <taxon>Mesostigmata</taxon>
        <taxon>Gamasina</taxon>
        <taxon>Dermanyssoidea</taxon>
        <taxon>Varroidae</taxon>
        <taxon>Varroa</taxon>
    </lineage>
</organism>
<dbReference type="SMART" id="SM01398">
    <property type="entry name" value="Cornichon"/>
    <property type="match status" value="1"/>
</dbReference>
<sequence>MLFAAIVYGVGMIFTGILMFGAVYHIIAIDDLRSSQTSPIEQCRHLNSLILPEYLIHGIFSVLFLLAGEFLTVLINLPLDAFHIMKYMNRPVMSGPGIYDPTTIMNANVRDQAYKEGWCKMAFYLLSFFYYLYGLVSSLM</sequence>
<comment type="subcellular location">
    <subcellularLocation>
        <location evidence="1">Membrane</location>
        <topology evidence="1">Multi-pass membrane protein</topology>
    </subcellularLocation>
</comment>
<dbReference type="InterPro" id="IPR003377">
    <property type="entry name" value="Cornichon"/>
</dbReference>
<dbReference type="GO" id="GO:0016192">
    <property type="term" value="P:vesicle-mediated transport"/>
    <property type="evidence" value="ECO:0007669"/>
    <property type="project" value="InterPro"/>
</dbReference>
<dbReference type="GO" id="GO:0016020">
    <property type="term" value="C:membrane"/>
    <property type="evidence" value="ECO:0007669"/>
    <property type="project" value="UniProtKB-SubCell"/>
</dbReference>
<evidence type="ECO:0000256" key="6">
    <source>
        <dbReference type="SAM" id="Phobius"/>
    </source>
</evidence>
<evidence type="ECO:0000313" key="8">
    <source>
        <dbReference type="Proteomes" id="UP000594260"/>
    </source>
</evidence>
<dbReference type="CTD" id="34967"/>
<feature type="transmembrane region" description="Helical" evidence="6">
    <location>
        <begin position="6"/>
        <end position="27"/>
    </location>
</feature>
<dbReference type="Proteomes" id="UP000594260">
    <property type="component" value="Unplaced"/>
</dbReference>
<dbReference type="FunCoup" id="A0A7M7KPD5">
    <property type="interactions" value="1192"/>
</dbReference>
<evidence type="ECO:0008006" key="9">
    <source>
        <dbReference type="Google" id="ProtNLM"/>
    </source>
</evidence>
<dbReference type="OrthoDB" id="434393at2759"/>
<evidence type="ECO:0000256" key="5">
    <source>
        <dbReference type="ARBA" id="ARBA00023136"/>
    </source>
</evidence>
<dbReference type="RefSeq" id="XP_022668737.1">
    <property type="nucleotide sequence ID" value="XM_022813002.1"/>
</dbReference>
<keyword evidence="3 6" id="KW-0812">Transmembrane</keyword>
<dbReference type="AlphaFoldDB" id="A0A7M7KPD5"/>
<dbReference type="OMA" id="FAVFHVI"/>
<evidence type="ECO:0000256" key="3">
    <source>
        <dbReference type="ARBA" id="ARBA00022692"/>
    </source>
</evidence>
<dbReference type="InParanoid" id="A0A7M7KPD5"/>
<evidence type="ECO:0000313" key="7">
    <source>
        <dbReference type="EnsemblMetazoa" id="XP_022668737"/>
    </source>
</evidence>
<keyword evidence="4 6" id="KW-1133">Transmembrane helix</keyword>
<dbReference type="EnsemblMetazoa" id="XM_022813002">
    <property type="protein sequence ID" value="XP_022668737"/>
    <property type="gene ID" value="LOC111253514"/>
</dbReference>
<proteinExistence type="inferred from homology"/>
<dbReference type="PANTHER" id="PTHR12290">
    <property type="entry name" value="CORNICHON-RELATED"/>
    <property type="match status" value="1"/>
</dbReference>
<dbReference type="GeneID" id="111253514"/>
<feature type="transmembrane region" description="Helical" evidence="6">
    <location>
        <begin position="121"/>
        <end position="139"/>
    </location>
</feature>
<comment type="similarity">
    <text evidence="2">Belongs to the cornichon family.</text>
</comment>
<evidence type="ECO:0000256" key="1">
    <source>
        <dbReference type="ARBA" id="ARBA00004141"/>
    </source>
</evidence>
<dbReference type="KEGG" id="vde:111253514"/>
<protein>
    <recommendedName>
        <fullName evidence="9">Protein cornichon</fullName>
    </recommendedName>
</protein>
<keyword evidence="5 6" id="KW-0472">Membrane</keyword>
<evidence type="ECO:0000256" key="4">
    <source>
        <dbReference type="ARBA" id="ARBA00022989"/>
    </source>
</evidence>
<reference evidence="7" key="1">
    <citation type="submission" date="2021-01" db="UniProtKB">
        <authorList>
            <consortium name="EnsemblMetazoa"/>
        </authorList>
    </citation>
    <scope>IDENTIFICATION</scope>
</reference>
<feature type="transmembrane region" description="Helical" evidence="6">
    <location>
        <begin position="54"/>
        <end position="79"/>
    </location>
</feature>
<dbReference type="Pfam" id="PF03311">
    <property type="entry name" value="Cornichon"/>
    <property type="match status" value="1"/>
</dbReference>
<evidence type="ECO:0000256" key="2">
    <source>
        <dbReference type="ARBA" id="ARBA00010095"/>
    </source>
</evidence>